<dbReference type="GO" id="GO:0031469">
    <property type="term" value="C:bacterial microcompartment"/>
    <property type="evidence" value="ECO:0007669"/>
    <property type="project" value="UniProtKB-SubCell"/>
</dbReference>
<dbReference type="SUPFAM" id="SSF143414">
    <property type="entry name" value="CcmK-like"/>
    <property type="match status" value="1"/>
</dbReference>
<evidence type="ECO:0000256" key="2">
    <source>
        <dbReference type="ARBA" id="ARBA00024446"/>
    </source>
</evidence>
<evidence type="ECO:0000259" key="4">
    <source>
        <dbReference type="PROSITE" id="PS51930"/>
    </source>
</evidence>
<sequence length="178" mass="19458">MMRYNALGLLETYGYTAAVTALDAALKTANVTLKDFKTVGGGLVTMMIEGDVAAVQAAIEAASAVAATVGSVISQHVIPRPDIQLKLLFQEFSPGNQAAPESVEEERVQKETKDSVIHLHGKEMKIMSKKDLYRMKVVDLRKVARGLKDFSMEAQKIKFANKAELVGAILNYLKMEVE</sequence>
<dbReference type="Gene3D" id="3.30.70.1710">
    <property type="match status" value="1"/>
</dbReference>
<accession>A0AAC9RG22</accession>
<evidence type="ECO:0000313" key="6">
    <source>
        <dbReference type="Proteomes" id="UP000192478"/>
    </source>
</evidence>
<evidence type="ECO:0000256" key="3">
    <source>
        <dbReference type="PROSITE-ProRule" id="PRU01278"/>
    </source>
</evidence>
<dbReference type="AlphaFoldDB" id="A0AAC9RG22"/>
<gene>
    <name evidence="5" type="primary">pduA_1</name>
    <name evidence="5" type="ORF">CLFO_04350</name>
</gene>
<proteinExistence type="inferred from homology"/>
<dbReference type="CDD" id="cd07045">
    <property type="entry name" value="BMC_CcmK_like"/>
    <property type="match status" value="1"/>
</dbReference>
<feature type="domain" description="BMC" evidence="4">
    <location>
        <begin position="6"/>
        <end position="90"/>
    </location>
</feature>
<name>A0AAC9RG22_9CLOT</name>
<dbReference type="RefSeq" id="WP_081561893.1">
    <property type="nucleotide sequence ID" value="NZ_CP017603.1"/>
</dbReference>
<reference evidence="5 6" key="1">
    <citation type="submission" date="2017-03" db="EMBL/GenBank/DDBJ databases">
        <title>Complete sequence of Clostridium formicaceticum DSM 92.</title>
        <authorList>
            <person name="Poehlein A."/>
            <person name="Karl M."/>
            <person name="Bengelsdorf F.R."/>
            <person name="Duerre P."/>
            <person name="Daniel R."/>
        </authorList>
    </citation>
    <scope>NUCLEOTIDE SEQUENCE [LARGE SCALE GENOMIC DNA]</scope>
    <source>
        <strain evidence="5 6">DSM 92</strain>
    </source>
</reference>
<dbReference type="InterPro" id="IPR000249">
    <property type="entry name" value="BMC_dom"/>
</dbReference>
<dbReference type="PANTHER" id="PTHR33941:SF11">
    <property type="entry name" value="BACTERIAL MICROCOMPARTMENT SHELL PROTEIN PDUJ"/>
    <property type="match status" value="1"/>
</dbReference>
<protein>
    <submittedName>
        <fullName evidence="5">Propanediol utilization protein PduA</fullName>
    </submittedName>
</protein>
<dbReference type="Proteomes" id="UP000192478">
    <property type="component" value="Chromosome"/>
</dbReference>
<dbReference type="Pfam" id="PF00936">
    <property type="entry name" value="BMC"/>
    <property type="match status" value="1"/>
</dbReference>
<dbReference type="InterPro" id="IPR037233">
    <property type="entry name" value="CcmK-like_sf"/>
</dbReference>
<dbReference type="SMART" id="SM00877">
    <property type="entry name" value="BMC"/>
    <property type="match status" value="1"/>
</dbReference>
<evidence type="ECO:0000313" key="5">
    <source>
        <dbReference type="EMBL" id="ARE86119.1"/>
    </source>
</evidence>
<comment type="subcellular location">
    <subcellularLocation>
        <location evidence="1">Bacterial microcompartment</location>
    </subcellularLocation>
</comment>
<keyword evidence="2" id="KW-1283">Bacterial microcompartment</keyword>
<comment type="similarity">
    <text evidence="3">Belongs to the bacterial microcompartments protein family.</text>
</comment>
<evidence type="ECO:0000256" key="1">
    <source>
        <dbReference type="ARBA" id="ARBA00024322"/>
    </source>
</evidence>
<dbReference type="PROSITE" id="PS51930">
    <property type="entry name" value="BMC_2"/>
    <property type="match status" value="1"/>
</dbReference>
<dbReference type="InterPro" id="IPR050575">
    <property type="entry name" value="BMC_shell"/>
</dbReference>
<dbReference type="InterPro" id="IPR044872">
    <property type="entry name" value="CcmK/CsoS1_BMC"/>
</dbReference>
<organism evidence="5 6">
    <name type="scientific">Clostridium formicaceticum</name>
    <dbReference type="NCBI Taxonomy" id="1497"/>
    <lineage>
        <taxon>Bacteria</taxon>
        <taxon>Bacillati</taxon>
        <taxon>Bacillota</taxon>
        <taxon>Clostridia</taxon>
        <taxon>Eubacteriales</taxon>
        <taxon>Clostridiaceae</taxon>
        <taxon>Clostridium</taxon>
    </lineage>
</organism>
<dbReference type="PANTHER" id="PTHR33941">
    <property type="entry name" value="PROPANEDIOL UTILIZATION PROTEIN PDUA"/>
    <property type="match status" value="1"/>
</dbReference>
<dbReference type="EMBL" id="CP020559">
    <property type="protein sequence ID" value="ARE86119.1"/>
    <property type="molecule type" value="Genomic_DNA"/>
</dbReference>